<dbReference type="SMART" id="SM00387">
    <property type="entry name" value="HATPase_c"/>
    <property type="match status" value="1"/>
</dbReference>
<dbReference type="SUPFAM" id="SSF82171">
    <property type="entry name" value="DPP6 N-terminal domain-like"/>
    <property type="match status" value="1"/>
</dbReference>
<dbReference type="EC" id="2.7.13.3" evidence="2"/>
<dbReference type="OrthoDB" id="9778496at2"/>
<evidence type="ECO:0000256" key="5">
    <source>
        <dbReference type="ARBA" id="ARBA00023163"/>
    </source>
</evidence>
<dbReference type="InterPro" id="IPR011006">
    <property type="entry name" value="CheY-like_superfamily"/>
</dbReference>
<dbReference type="InterPro" id="IPR036890">
    <property type="entry name" value="HATPase_C_sf"/>
</dbReference>
<dbReference type="SUPFAM" id="SSF52172">
    <property type="entry name" value="CheY-like"/>
    <property type="match status" value="1"/>
</dbReference>
<dbReference type="GO" id="GO:0043565">
    <property type="term" value="F:sequence-specific DNA binding"/>
    <property type="evidence" value="ECO:0007669"/>
    <property type="project" value="InterPro"/>
</dbReference>
<evidence type="ECO:0000256" key="4">
    <source>
        <dbReference type="ARBA" id="ARBA00023015"/>
    </source>
</evidence>
<name>A0A2T5BUQ1_9RHOB</name>
<keyword evidence="3 6" id="KW-0597">Phosphoprotein</keyword>
<protein>
    <recommendedName>
        <fullName evidence="2">histidine kinase</fullName>
        <ecNumber evidence="2">2.7.13.3</ecNumber>
    </recommendedName>
</protein>
<evidence type="ECO:0000256" key="8">
    <source>
        <dbReference type="SAM" id="Phobius"/>
    </source>
</evidence>
<feature type="domain" description="Response regulatory" evidence="12">
    <location>
        <begin position="1053"/>
        <end position="1168"/>
    </location>
</feature>
<feature type="transmembrane region" description="Helical" evidence="8">
    <location>
        <begin position="766"/>
        <end position="789"/>
    </location>
</feature>
<dbReference type="GO" id="GO:0003700">
    <property type="term" value="F:DNA-binding transcription factor activity"/>
    <property type="evidence" value="ECO:0007669"/>
    <property type="project" value="InterPro"/>
</dbReference>
<keyword evidence="14" id="KW-1185">Reference proteome</keyword>
<keyword evidence="7" id="KW-0175">Coiled coil</keyword>
<dbReference type="SUPFAM" id="SSF46689">
    <property type="entry name" value="Homeodomain-like"/>
    <property type="match status" value="1"/>
</dbReference>
<dbReference type="Gene3D" id="3.30.565.10">
    <property type="entry name" value="Histidine kinase-like ATPase, C-terminal domain"/>
    <property type="match status" value="1"/>
</dbReference>
<dbReference type="InterPro" id="IPR003661">
    <property type="entry name" value="HisK_dim/P_dom"/>
</dbReference>
<evidence type="ECO:0000256" key="2">
    <source>
        <dbReference type="ARBA" id="ARBA00012438"/>
    </source>
</evidence>
<dbReference type="InterPro" id="IPR013783">
    <property type="entry name" value="Ig-like_fold"/>
</dbReference>
<reference evidence="13 14" key="1">
    <citation type="submission" date="2018-04" db="EMBL/GenBank/DDBJ databases">
        <title>Genomic Encyclopedia of Archaeal and Bacterial Type Strains, Phase II (KMG-II): from individual species to whole genera.</title>
        <authorList>
            <person name="Goeker M."/>
        </authorList>
    </citation>
    <scope>NUCLEOTIDE SEQUENCE [LARGE SCALE GENOMIC DNA]</scope>
    <source>
        <strain evidence="13 14">DSM 18064</strain>
    </source>
</reference>
<keyword evidence="9" id="KW-0732">Signal</keyword>
<evidence type="ECO:0000256" key="1">
    <source>
        <dbReference type="ARBA" id="ARBA00000085"/>
    </source>
</evidence>
<evidence type="ECO:0000259" key="11">
    <source>
        <dbReference type="PROSITE" id="PS50109"/>
    </source>
</evidence>
<dbReference type="EMBL" id="QAAA01000003">
    <property type="protein sequence ID" value="PTN03192.1"/>
    <property type="molecule type" value="Genomic_DNA"/>
</dbReference>
<dbReference type="SUPFAM" id="SSF63829">
    <property type="entry name" value="Calcium-dependent phosphotriesterase"/>
    <property type="match status" value="1"/>
</dbReference>
<dbReference type="Pfam" id="PF07494">
    <property type="entry name" value="Reg_prop"/>
    <property type="match status" value="7"/>
</dbReference>
<dbReference type="InterPro" id="IPR011110">
    <property type="entry name" value="Reg_prop"/>
</dbReference>
<dbReference type="Pfam" id="PF02518">
    <property type="entry name" value="HATPase_c"/>
    <property type="match status" value="1"/>
</dbReference>
<dbReference type="InterPro" id="IPR018060">
    <property type="entry name" value="HTH_AraC"/>
</dbReference>
<dbReference type="InterPro" id="IPR003594">
    <property type="entry name" value="HATPase_dom"/>
</dbReference>
<dbReference type="PROSITE" id="PS50109">
    <property type="entry name" value="HIS_KIN"/>
    <property type="match status" value="1"/>
</dbReference>
<comment type="caution">
    <text evidence="13">The sequence shown here is derived from an EMBL/GenBank/DDBJ whole genome shotgun (WGS) entry which is preliminary data.</text>
</comment>
<dbReference type="SMART" id="SM00388">
    <property type="entry name" value="HisKA"/>
    <property type="match status" value="1"/>
</dbReference>
<dbReference type="SMART" id="SM00448">
    <property type="entry name" value="REC"/>
    <property type="match status" value="1"/>
</dbReference>
<dbReference type="InterPro" id="IPR005467">
    <property type="entry name" value="His_kinase_dom"/>
</dbReference>
<dbReference type="PROSITE" id="PS50110">
    <property type="entry name" value="RESPONSE_REGULATORY"/>
    <property type="match status" value="1"/>
</dbReference>
<dbReference type="InterPro" id="IPR009057">
    <property type="entry name" value="Homeodomain-like_sf"/>
</dbReference>
<gene>
    <name evidence="13" type="ORF">C8N32_10334</name>
</gene>
<keyword evidence="8" id="KW-1133">Transmembrane helix</keyword>
<feature type="modified residue" description="4-aspartylphosphate" evidence="6">
    <location>
        <position position="1101"/>
    </location>
</feature>
<dbReference type="InterPro" id="IPR001789">
    <property type="entry name" value="Sig_transdc_resp-reg_receiver"/>
</dbReference>
<dbReference type="InterPro" id="IPR036097">
    <property type="entry name" value="HisK_dim/P_sf"/>
</dbReference>
<evidence type="ECO:0000313" key="14">
    <source>
        <dbReference type="Proteomes" id="UP000243859"/>
    </source>
</evidence>
<dbReference type="RefSeq" id="WP_107891047.1">
    <property type="nucleotide sequence ID" value="NZ_NHSI01000062.1"/>
</dbReference>
<evidence type="ECO:0000259" key="12">
    <source>
        <dbReference type="PROSITE" id="PS50110"/>
    </source>
</evidence>
<dbReference type="Gene3D" id="1.10.287.130">
    <property type="match status" value="1"/>
</dbReference>
<dbReference type="SUPFAM" id="SSF47384">
    <property type="entry name" value="Homodimeric domain of signal transducing histidine kinase"/>
    <property type="match status" value="1"/>
</dbReference>
<evidence type="ECO:0000313" key="13">
    <source>
        <dbReference type="EMBL" id="PTN03192.1"/>
    </source>
</evidence>
<dbReference type="GO" id="GO:0000155">
    <property type="term" value="F:phosphorelay sensor kinase activity"/>
    <property type="evidence" value="ECO:0007669"/>
    <property type="project" value="InterPro"/>
</dbReference>
<keyword evidence="4" id="KW-0805">Transcription regulation</keyword>
<feature type="domain" description="Histidine kinase" evidence="11">
    <location>
        <begin position="829"/>
        <end position="1023"/>
    </location>
</feature>
<dbReference type="Pfam" id="PF12833">
    <property type="entry name" value="HTH_18"/>
    <property type="match status" value="1"/>
</dbReference>
<keyword evidence="8" id="KW-0472">Membrane</keyword>
<dbReference type="SMART" id="SM00342">
    <property type="entry name" value="HTH_ARAC"/>
    <property type="match status" value="1"/>
</dbReference>
<dbReference type="PANTHER" id="PTHR43547:SF2">
    <property type="entry name" value="HYBRID SIGNAL TRANSDUCTION HISTIDINE KINASE C"/>
    <property type="match status" value="1"/>
</dbReference>
<sequence>MPKSLACVGFLFGLLVTFSPAMADVPKTVHRISIEDGLSQSTVSGIAQARDGRIWFATGDGLSIYDGAGFTYIHRQFGNDNGLQSNYLSSVFRDSRNRMWVGTMGGGVTVFDTAGQVLAGFQTANSALPSDDVYDFAEDSAGRIWAGTERGVAMFLPEGSSFTVSSATLPDSGGGALSVRAVLIDRRGAVLLGTARQGLLRLAIDAGRAEWFTPEQGGLPGRKVNTLFEDSNGGIWIGTEDAGLNFMDPVTRAISRPVVLPDTDVGAIAEGDDGRLWFGTWAHGLFTYDPVSRRLENHRASIAQPYRLPSDSVIALYAARTGRMWIGTYDQGAANVSLLPDAFLSYFEDPADPAAGPLSGAVWAVAQTGDGVVWIGTKGGLSRFLPDEHRFEAVPLGSKARDVRALLPWNGRLLISLRGHGLLSYDPATGTIDEPRGPGGRNLFESRVIRLLEADHDGTLWAGTESGLLHLDENLNVLENLGTRAGPGSLPHDRIRGLYEAPDGALWIGTSGGLSRRDPQTGELESYTAPHLLPDPDVRDVLRLPDGQVLVATGGGLSILDPVSRTARFLLREHGLPNETLYGLLPETDTVVWITTNGGLVRLDLTDDSLNVYHASDGLQSSEFNFNAHAVLHDGRLAVGGVKGLSVFDPATVGTNIRPPIVSFRARPADGTESGEGTALASAPADVEFTFGVHHFERPQRNALLWKLEPLDSTWSRATGVHHVLHRPRLGPGRYEIKYQGESAAGARTPVQSYSFTVAPNVFRRWYAYIYYAFIAAMALFALSSLRMIRMRTRNAELRRKVEQKTRDLVEINAELTRSAQERAQFYARTAHEIRTPLSLMRAPLETVLRSPNLPPEEHRLIDLVGRATARLVQLTEEMANVAQEKGGLRSGHASVDFEAFIDPVLQLYQDVAHEKGVHLACVLENIGAITIDSAACETLLHNLLSNAVQNTPAGGHIRLNCALRDAKLEIRVQNDGLEIPEDVAAQMGLFAQSANTRPASKGAEIIGAVLAKSGGSLSIDRERNEIIARFPVHGQALPGPTDTPPPETGLPPVLIVEDDGEMRNYLATLLNDIAAPHAVASLAAARRAVATRAFDLILCDVMLPDGSGFDFAHEVKEHAETAHIQIVFLTALGNADARRSGRLAWADDYITKPFEVDDLRDRVQIRLRAGTTLRNHVNRQINTLGNDTPTAKGVTTAPRDLSFAETLALALQAGLSDPDFGIDQAAAACAMSRRAFQRKTDQIYGKGFSALLSEKRMEHAAHLISSGVSVTEAGKKCGYGNLSSFSRKFKSFHGVSPRNFASGDKT</sequence>
<dbReference type="PROSITE" id="PS01124">
    <property type="entry name" value="HTH_ARAC_FAMILY_2"/>
    <property type="match status" value="1"/>
</dbReference>
<dbReference type="Gene3D" id="2.130.10.10">
    <property type="entry name" value="YVTN repeat-like/Quinoprotein amine dehydrogenase"/>
    <property type="match status" value="3"/>
</dbReference>
<comment type="catalytic activity">
    <reaction evidence="1">
        <text>ATP + protein L-histidine = ADP + protein N-phospho-L-histidine.</text>
        <dbReference type="EC" id="2.7.13.3"/>
    </reaction>
</comment>
<accession>A0A2T5BUQ1</accession>
<dbReference type="Gene3D" id="1.10.10.60">
    <property type="entry name" value="Homeodomain-like"/>
    <property type="match status" value="1"/>
</dbReference>
<dbReference type="Proteomes" id="UP000243859">
    <property type="component" value="Unassembled WGS sequence"/>
</dbReference>
<evidence type="ECO:0000256" key="6">
    <source>
        <dbReference type="PROSITE-ProRule" id="PRU00169"/>
    </source>
</evidence>
<evidence type="ECO:0000256" key="7">
    <source>
        <dbReference type="SAM" id="Coils"/>
    </source>
</evidence>
<dbReference type="Pfam" id="PF00072">
    <property type="entry name" value="Response_reg"/>
    <property type="match status" value="1"/>
</dbReference>
<organism evidence="13 14">
    <name type="scientific">Rhodovulum imhoffii</name>
    <dbReference type="NCBI Taxonomy" id="365340"/>
    <lineage>
        <taxon>Bacteria</taxon>
        <taxon>Pseudomonadati</taxon>
        <taxon>Pseudomonadota</taxon>
        <taxon>Alphaproteobacteria</taxon>
        <taxon>Rhodobacterales</taxon>
        <taxon>Paracoccaceae</taxon>
        <taxon>Rhodovulum</taxon>
    </lineage>
</organism>
<feature type="domain" description="HTH araC/xylS-type" evidence="10">
    <location>
        <begin position="1206"/>
        <end position="1304"/>
    </location>
</feature>
<dbReference type="InterPro" id="IPR015943">
    <property type="entry name" value="WD40/YVTN_repeat-like_dom_sf"/>
</dbReference>
<evidence type="ECO:0000256" key="9">
    <source>
        <dbReference type="SAM" id="SignalP"/>
    </source>
</evidence>
<dbReference type="SUPFAM" id="SSF55874">
    <property type="entry name" value="ATPase domain of HSP90 chaperone/DNA topoisomerase II/histidine kinase"/>
    <property type="match status" value="1"/>
</dbReference>
<dbReference type="PANTHER" id="PTHR43547">
    <property type="entry name" value="TWO-COMPONENT HISTIDINE KINASE"/>
    <property type="match status" value="1"/>
</dbReference>
<dbReference type="Pfam" id="PF00512">
    <property type="entry name" value="HisKA"/>
    <property type="match status" value="1"/>
</dbReference>
<evidence type="ECO:0000256" key="3">
    <source>
        <dbReference type="ARBA" id="ARBA00022553"/>
    </source>
</evidence>
<feature type="coiled-coil region" evidence="7">
    <location>
        <begin position="788"/>
        <end position="822"/>
    </location>
</feature>
<dbReference type="Gene3D" id="3.40.50.2300">
    <property type="match status" value="1"/>
</dbReference>
<evidence type="ECO:0000259" key="10">
    <source>
        <dbReference type="PROSITE" id="PS01124"/>
    </source>
</evidence>
<dbReference type="SUPFAM" id="SSF101898">
    <property type="entry name" value="NHL repeat"/>
    <property type="match status" value="1"/>
</dbReference>
<keyword evidence="5" id="KW-0804">Transcription</keyword>
<keyword evidence="8" id="KW-0812">Transmembrane</keyword>
<feature type="signal peptide" evidence="9">
    <location>
        <begin position="1"/>
        <end position="23"/>
    </location>
</feature>
<proteinExistence type="predicted"/>
<dbReference type="CDD" id="cd00082">
    <property type="entry name" value="HisKA"/>
    <property type="match status" value="1"/>
</dbReference>
<dbReference type="Gene3D" id="2.60.40.10">
    <property type="entry name" value="Immunoglobulins"/>
    <property type="match status" value="1"/>
</dbReference>
<feature type="chain" id="PRO_5015598607" description="histidine kinase" evidence="9">
    <location>
        <begin position="24"/>
        <end position="1307"/>
    </location>
</feature>